<dbReference type="FunCoup" id="A0A448YGE6">
    <property type="interactions" value="32"/>
</dbReference>
<dbReference type="InParanoid" id="A0A448YGE6"/>
<name>A0A448YGE6_BRENA</name>
<keyword evidence="2" id="KW-0812">Transmembrane</keyword>
<evidence type="ECO:0000313" key="3">
    <source>
        <dbReference type="EMBL" id="VEU19956.1"/>
    </source>
</evidence>
<keyword evidence="2" id="KW-1133">Transmembrane helix</keyword>
<evidence type="ECO:0000256" key="1">
    <source>
        <dbReference type="SAM" id="MobiDB-lite"/>
    </source>
</evidence>
<keyword evidence="4" id="KW-1185">Reference proteome</keyword>
<feature type="transmembrane region" description="Helical" evidence="2">
    <location>
        <begin position="6"/>
        <end position="28"/>
    </location>
</feature>
<dbReference type="CDD" id="cd12087">
    <property type="entry name" value="TM_EGFR-like"/>
    <property type="match status" value="1"/>
</dbReference>
<feature type="region of interest" description="Disordered" evidence="1">
    <location>
        <begin position="130"/>
        <end position="183"/>
    </location>
</feature>
<gene>
    <name evidence="3" type="ORF">BRENAR_LOCUS691</name>
</gene>
<keyword evidence="2" id="KW-0472">Membrane</keyword>
<evidence type="ECO:0000256" key="2">
    <source>
        <dbReference type="SAM" id="Phobius"/>
    </source>
</evidence>
<feature type="compositionally biased region" description="Polar residues" evidence="1">
    <location>
        <begin position="351"/>
        <end position="375"/>
    </location>
</feature>
<sequence>MANTTSIAVGCAVGVPAVIVLSILFVLWNRQQRRMRKELASEAKSPQFADNECDLDLDDIIEDGSVASASHSEVIPHIEESSPSTLDQDLEKQKVSKKSHSKSSEKDRAYRNKPRIMGLRIVPRAQFIEESSSSSTSNGHGKTNSQTLVEQGSSSTEHNLTLNSNSANNVLSTPTKRNKHPQPQQSFINYYESVIPILPTAQGSLASSVSSSTNDLHGEEGTTIKNNNTGVAEDSLVQPAMPMSHENSKSSLSGHNKSLMSLQNDYIRKLNETDSSSFPKAAQTLVTATASQINLINNYPGHRSGVGSHPSRSNSSYSLSNQNVSSPMKYSRLYPSHSSLGIYYVGKDSDQSLLPNQRTDSESSVSENEHLSQANPSPPPRVPDKETVEKEEEEEEEQIEDRSVAHKIPHSSSPKMEAVEEGDDGRRSWVETSETYYQTPQLPERELKSPFDTPPRQSQYMSPGDPDEEDEEYSFVGTGHGRDLTSPHNDADEEFSNYAANKREWIQSVKSTF</sequence>
<feature type="compositionally biased region" description="Polar residues" evidence="1">
    <location>
        <begin position="430"/>
        <end position="441"/>
    </location>
</feature>
<dbReference type="Proteomes" id="UP000290900">
    <property type="component" value="Unassembled WGS sequence"/>
</dbReference>
<organism evidence="3 4">
    <name type="scientific">Brettanomyces naardenensis</name>
    <name type="common">Yeast</name>
    <dbReference type="NCBI Taxonomy" id="13370"/>
    <lineage>
        <taxon>Eukaryota</taxon>
        <taxon>Fungi</taxon>
        <taxon>Dikarya</taxon>
        <taxon>Ascomycota</taxon>
        <taxon>Saccharomycotina</taxon>
        <taxon>Pichiomycetes</taxon>
        <taxon>Pichiales</taxon>
        <taxon>Pichiaceae</taxon>
        <taxon>Brettanomyces</taxon>
    </lineage>
</organism>
<dbReference type="EMBL" id="CAACVR010000001">
    <property type="protein sequence ID" value="VEU19956.1"/>
    <property type="molecule type" value="Genomic_DNA"/>
</dbReference>
<feature type="region of interest" description="Disordered" evidence="1">
    <location>
        <begin position="68"/>
        <end position="115"/>
    </location>
</feature>
<feature type="region of interest" description="Disordered" evidence="1">
    <location>
        <begin position="205"/>
        <end position="230"/>
    </location>
</feature>
<feature type="compositionally biased region" description="Acidic residues" evidence="1">
    <location>
        <begin position="389"/>
        <end position="399"/>
    </location>
</feature>
<feature type="compositionally biased region" description="Low complexity" evidence="1">
    <location>
        <begin position="308"/>
        <end position="326"/>
    </location>
</feature>
<reference evidence="3 4" key="1">
    <citation type="submission" date="2018-12" db="EMBL/GenBank/DDBJ databases">
        <authorList>
            <person name="Tiukova I."/>
            <person name="Dainat J."/>
        </authorList>
    </citation>
    <scope>NUCLEOTIDE SEQUENCE [LARGE SCALE GENOMIC DNA]</scope>
</reference>
<dbReference type="AlphaFoldDB" id="A0A448YGE6"/>
<accession>A0A448YGE6</accession>
<protein>
    <submittedName>
        <fullName evidence="3">DEKNAAC100668</fullName>
    </submittedName>
</protein>
<feature type="region of interest" description="Disordered" evidence="1">
    <location>
        <begin position="300"/>
        <end position="330"/>
    </location>
</feature>
<evidence type="ECO:0000313" key="4">
    <source>
        <dbReference type="Proteomes" id="UP000290900"/>
    </source>
</evidence>
<feature type="region of interest" description="Disordered" evidence="1">
    <location>
        <begin position="351"/>
        <end position="492"/>
    </location>
</feature>
<dbReference type="OrthoDB" id="4097102at2759"/>
<proteinExistence type="predicted"/>
<feature type="compositionally biased region" description="Polar residues" evidence="1">
    <location>
        <begin position="138"/>
        <end position="183"/>
    </location>
</feature>